<reference evidence="2 3" key="1">
    <citation type="submission" date="2023-10" db="EMBL/GenBank/DDBJ databases">
        <authorList>
            <person name="Maclean D."/>
            <person name="Macfadyen A."/>
        </authorList>
    </citation>
    <scope>NUCLEOTIDE SEQUENCE [LARGE SCALE GENOMIC DNA]</scope>
</reference>
<organism evidence="2 3">
    <name type="scientific">Coccomyxa viridis</name>
    <dbReference type="NCBI Taxonomy" id="1274662"/>
    <lineage>
        <taxon>Eukaryota</taxon>
        <taxon>Viridiplantae</taxon>
        <taxon>Chlorophyta</taxon>
        <taxon>core chlorophytes</taxon>
        <taxon>Trebouxiophyceae</taxon>
        <taxon>Trebouxiophyceae incertae sedis</taxon>
        <taxon>Coccomyxaceae</taxon>
        <taxon>Coccomyxa</taxon>
    </lineage>
</organism>
<feature type="region of interest" description="Disordered" evidence="1">
    <location>
        <begin position="120"/>
        <end position="169"/>
    </location>
</feature>
<comment type="caution">
    <text evidence="2">The sequence shown here is derived from an EMBL/GenBank/DDBJ whole genome shotgun (WGS) entry which is preliminary data.</text>
</comment>
<evidence type="ECO:0000313" key="3">
    <source>
        <dbReference type="Proteomes" id="UP001314263"/>
    </source>
</evidence>
<proteinExistence type="predicted"/>
<gene>
    <name evidence="2" type="ORF">CVIRNUC_009904</name>
</gene>
<evidence type="ECO:0000256" key="1">
    <source>
        <dbReference type="SAM" id="MobiDB-lite"/>
    </source>
</evidence>
<protein>
    <submittedName>
        <fullName evidence="2">Uncharacterized protein</fullName>
    </submittedName>
</protein>
<dbReference type="Proteomes" id="UP001314263">
    <property type="component" value="Unassembled WGS sequence"/>
</dbReference>
<name>A0AAV1IKE0_9CHLO</name>
<feature type="compositionally biased region" description="Basic and acidic residues" evidence="1">
    <location>
        <begin position="79"/>
        <end position="91"/>
    </location>
</feature>
<feature type="region of interest" description="Disordered" evidence="1">
    <location>
        <begin position="73"/>
        <end position="102"/>
    </location>
</feature>
<dbReference type="EMBL" id="CAUYUE010000015">
    <property type="protein sequence ID" value="CAK0786690.1"/>
    <property type="molecule type" value="Genomic_DNA"/>
</dbReference>
<evidence type="ECO:0000313" key="2">
    <source>
        <dbReference type="EMBL" id="CAK0786690.1"/>
    </source>
</evidence>
<feature type="compositionally biased region" description="Polar residues" evidence="1">
    <location>
        <begin position="93"/>
        <end position="102"/>
    </location>
</feature>
<dbReference type="AlphaFoldDB" id="A0AAV1IKE0"/>
<keyword evidence="3" id="KW-1185">Reference proteome</keyword>
<accession>A0AAV1IKE0</accession>
<sequence>MIEFPDMSDLFECHTVEVVEMISSDGLKNALRWLTERTVALSAAQDTIDIPALHDKIEELRDEAAGLKAEAGDATAKQACRDEQRATEERMASQLQASNEDMSAKLSSMQEDIRNLKTANRKLSKQHSAASLLKALPPPPRRGTRESLIGASHDQRSYRSTAEPPLSASAETAPLRVLCNSPVHCIHRGSTAKYSNVTP</sequence>